<keyword evidence="2" id="KW-1185">Reference proteome</keyword>
<gene>
    <name evidence="1" type="ORF">RL38J1_247</name>
</gene>
<dbReference type="Proteomes" id="UP000436513">
    <property type="component" value="Segment"/>
</dbReference>
<proteinExistence type="predicted"/>
<accession>A0A6B9JCT2</accession>
<sequence>MDVESYLARKYFSRDVAERAMQDFSTLKRRFRKYGRGTNDALSILNLIHGLENEFEPEFIDYILSTRFTVDERRIYCSCLRVKRDFRMKEFDTHFLARLEKDYYRVRHG</sequence>
<dbReference type="EMBL" id="MN549360">
    <property type="protein sequence ID" value="QGZ13976.1"/>
    <property type="molecule type" value="Genomic_DNA"/>
</dbReference>
<protein>
    <submittedName>
        <fullName evidence="1">Uncharacterized protein</fullName>
    </submittedName>
</protein>
<evidence type="ECO:0000313" key="2">
    <source>
        <dbReference type="Proteomes" id="UP000436513"/>
    </source>
</evidence>
<organism evidence="1 2">
    <name type="scientific">Rhizobium phage RL38J1</name>
    <dbReference type="NCBI Taxonomy" id="2663232"/>
    <lineage>
        <taxon>Viruses</taxon>
        <taxon>Duplodnaviria</taxon>
        <taxon>Heunggongvirae</taxon>
        <taxon>Uroviricota</taxon>
        <taxon>Caudoviricetes</taxon>
        <taxon>Pootjesviridae</taxon>
        <taxon>Innesvirus</taxon>
        <taxon>Innesvirus RL38J1</taxon>
    </lineage>
</organism>
<reference evidence="1 2" key="1">
    <citation type="submission" date="2019-10" db="EMBL/GenBank/DDBJ databases">
        <title>Complete genome sequence of bacteriophage vB_RLeM_RL38JI.</title>
        <authorList>
            <person name="Gunathilake D."/>
            <person name="Bhat S."/>
            <person name="Yost C.K."/>
            <person name="Hynes M.F."/>
        </authorList>
    </citation>
    <scope>NUCLEOTIDE SEQUENCE [LARGE SCALE GENOMIC DNA]</scope>
</reference>
<evidence type="ECO:0000313" key="1">
    <source>
        <dbReference type="EMBL" id="QGZ13976.1"/>
    </source>
</evidence>
<name>A0A6B9JCT2_9CAUD</name>